<reference evidence="1 2" key="1">
    <citation type="submission" date="2020-10" db="EMBL/GenBank/DDBJ databases">
        <authorList>
            <person name="Peeters C."/>
        </authorList>
    </citation>
    <scope>NUCLEOTIDE SEQUENCE [LARGE SCALE GENOMIC DNA]</scope>
    <source>
        <strain evidence="1 2">LMG 27952</strain>
    </source>
</reference>
<evidence type="ECO:0000313" key="1">
    <source>
        <dbReference type="EMBL" id="CAD6554623.1"/>
    </source>
</evidence>
<dbReference type="Proteomes" id="UP000656319">
    <property type="component" value="Unassembled WGS sequence"/>
</dbReference>
<dbReference type="EMBL" id="CAJHCQ010000018">
    <property type="protein sequence ID" value="CAD6554623.1"/>
    <property type="molecule type" value="Genomic_DNA"/>
</dbReference>
<evidence type="ECO:0000313" key="2">
    <source>
        <dbReference type="Proteomes" id="UP000656319"/>
    </source>
</evidence>
<proteinExistence type="predicted"/>
<accession>A0ABM8P2L1</accession>
<organism evidence="1 2">
    <name type="scientific">Paraburkholderia hiiakae</name>
    <dbReference type="NCBI Taxonomy" id="1081782"/>
    <lineage>
        <taxon>Bacteria</taxon>
        <taxon>Pseudomonadati</taxon>
        <taxon>Pseudomonadota</taxon>
        <taxon>Betaproteobacteria</taxon>
        <taxon>Burkholderiales</taxon>
        <taxon>Burkholderiaceae</taxon>
        <taxon>Paraburkholderia</taxon>
    </lineage>
</organism>
<comment type="caution">
    <text evidence="1">The sequence shown here is derived from an EMBL/GenBank/DDBJ whole genome shotgun (WGS) entry which is preliminary data.</text>
</comment>
<sequence length="65" mass="7024">MVGVLKDTQLAGESSSLVSGVAENPKLFPRHSSLKDVVSSVSSQASNKKHDSRFCTNYCRLAQNL</sequence>
<name>A0ABM8P2L1_9BURK</name>
<keyword evidence="2" id="KW-1185">Reference proteome</keyword>
<dbReference type="RefSeq" id="WP_201699177.1">
    <property type="nucleotide sequence ID" value="NZ_CAJHCQ010000018.1"/>
</dbReference>
<protein>
    <submittedName>
        <fullName evidence="1">Uncharacterized protein</fullName>
    </submittedName>
</protein>
<gene>
    <name evidence="1" type="ORF">LMG27952_05643</name>
</gene>